<accession>H3APN8</accession>
<dbReference type="EMBL" id="AFYH01103965">
    <property type="status" value="NOT_ANNOTATED_CDS"/>
    <property type="molecule type" value="Genomic_DNA"/>
</dbReference>
<dbReference type="InterPro" id="IPR000477">
    <property type="entry name" value="RT_dom"/>
</dbReference>
<dbReference type="GeneTree" id="ENSGT00940000164961"/>
<evidence type="ECO:0000313" key="5">
    <source>
        <dbReference type="Proteomes" id="UP000008672"/>
    </source>
</evidence>
<dbReference type="PROSITE" id="PS50878">
    <property type="entry name" value="RT_POL"/>
    <property type="match status" value="1"/>
</dbReference>
<name>H3APN8_LATCH</name>
<evidence type="ECO:0000256" key="1">
    <source>
        <dbReference type="ARBA" id="ARBA00010879"/>
    </source>
</evidence>
<keyword evidence="5" id="KW-1185">Reference proteome</keyword>
<comment type="similarity">
    <text evidence="1">Belongs to the beta type-B retroviral polymerase family. HERV class-II K(HML-2) pol subfamily.</text>
</comment>
<evidence type="ECO:0000256" key="2">
    <source>
        <dbReference type="ARBA" id="ARBA00012180"/>
    </source>
</evidence>
<sequence>RSCVGEVGATSLIVLNHIDVSLLSKLSFIDFIIKKSYLSIDREALWKVLKWYGFSSKLIQILQSLYSIAWHAVRVNGELTEWFEVKNGVEQGCILSPILFALYLENILSNSLSNIGGGCMISGQIINHLDFADDIVMIMPMEECNQEAANNLYTTARKWGLKMNEQKTKLMVTSKIKKQAKLVINGGNTEQVDSFCYLGPII</sequence>
<dbReference type="InterPro" id="IPR043128">
    <property type="entry name" value="Rev_trsase/Diguanyl_cyclase"/>
</dbReference>
<dbReference type="Ensembl" id="ENSLACT00000011698.1">
    <property type="protein sequence ID" value="ENSLACP00000011609.1"/>
    <property type="gene ID" value="ENSLACG00000010217.1"/>
</dbReference>
<protein>
    <recommendedName>
        <fullName evidence="2">ribonuclease H</fullName>
        <ecNumber evidence="2">3.1.26.4</ecNumber>
    </recommendedName>
</protein>
<dbReference type="STRING" id="7897.ENSLACP00000011609"/>
<dbReference type="AlphaFoldDB" id="H3APN8"/>
<organism evidence="4 5">
    <name type="scientific">Latimeria chalumnae</name>
    <name type="common">Coelacanth</name>
    <dbReference type="NCBI Taxonomy" id="7897"/>
    <lineage>
        <taxon>Eukaryota</taxon>
        <taxon>Metazoa</taxon>
        <taxon>Chordata</taxon>
        <taxon>Craniata</taxon>
        <taxon>Vertebrata</taxon>
        <taxon>Euteleostomi</taxon>
        <taxon>Coelacanthiformes</taxon>
        <taxon>Coelacanthidae</taxon>
        <taxon>Latimeria</taxon>
    </lineage>
</organism>
<dbReference type="OMA" id="IMPMEEC"/>
<evidence type="ECO:0000259" key="3">
    <source>
        <dbReference type="PROSITE" id="PS50878"/>
    </source>
</evidence>
<reference evidence="4" key="2">
    <citation type="submission" date="2025-08" db="UniProtKB">
        <authorList>
            <consortium name="Ensembl"/>
        </authorList>
    </citation>
    <scope>IDENTIFICATION</scope>
</reference>
<dbReference type="Proteomes" id="UP000008672">
    <property type="component" value="Unassembled WGS sequence"/>
</dbReference>
<dbReference type="Gene3D" id="3.30.70.270">
    <property type="match status" value="1"/>
</dbReference>
<dbReference type="PANTHER" id="PTHR47027:SF20">
    <property type="entry name" value="REVERSE TRANSCRIPTASE-LIKE PROTEIN WITH RNA-DIRECTED DNA POLYMERASE DOMAIN"/>
    <property type="match status" value="1"/>
</dbReference>
<proteinExistence type="inferred from homology"/>
<evidence type="ECO:0000313" key="4">
    <source>
        <dbReference type="Ensembl" id="ENSLACP00000011609.1"/>
    </source>
</evidence>
<feature type="domain" description="Reverse transcriptase" evidence="3">
    <location>
        <begin position="1"/>
        <end position="202"/>
    </location>
</feature>
<dbReference type="PANTHER" id="PTHR47027">
    <property type="entry name" value="REVERSE TRANSCRIPTASE DOMAIN-CONTAINING PROTEIN"/>
    <property type="match status" value="1"/>
</dbReference>
<dbReference type="GO" id="GO:0004523">
    <property type="term" value="F:RNA-DNA hybrid ribonuclease activity"/>
    <property type="evidence" value="ECO:0007669"/>
    <property type="project" value="UniProtKB-EC"/>
</dbReference>
<dbReference type="InParanoid" id="H3APN8"/>
<dbReference type="eggNOG" id="KOG1075">
    <property type="taxonomic scope" value="Eukaryota"/>
</dbReference>
<dbReference type="Pfam" id="PF00078">
    <property type="entry name" value="RVT_1"/>
    <property type="match status" value="1"/>
</dbReference>
<dbReference type="EC" id="3.1.26.4" evidence="2"/>
<dbReference type="HOGENOM" id="CLU_000680_13_5_1"/>
<dbReference type="SUPFAM" id="SSF56672">
    <property type="entry name" value="DNA/RNA polymerases"/>
    <property type="match status" value="1"/>
</dbReference>
<dbReference type="InterPro" id="IPR043502">
    <property type="entry name" value="DNA/RNA_pol_sf"/>
</dbReference>
<reference evidence="5" key="1">
    <citation type="submission" date="2011-08" db="EMBL/GenBank/DDBJ databases">
        <title>The draft genome of Latimeria chalumnae.</title>
        <authorList>
            <person name="Di Palma F."/>
            <person name="Alfoldi J."/>
            <person name="Johnson J."/>
            <person name="Berlin A."/>
            <person name="Gnerre S."/>
            <person name="Jaffe D."/>
            <person name="MacCallum I."/>
            <person name="Young S."/>
            <person name="Walker B.J."/>
            <person name="Lander E."/>
            <person name="Lindblad-Toh K."/>
        </authorList>
    </citation>
    <scope>NUCLEOTIDE SEQUENCE [LARGE SCALE GENOMIC DNA]</scope>
    <source>
        <strain evidence="5">Wild caught</strain>
    </source>
</reference>
<reference evidence="4" key="3">
    <citation type="submission" date="2025-09" db="UniProtKB">
        <authorList>
            <consortium name="Ensembl"/>
        </authorList>
    </citation>
    <scope>IDENTIFICATION</scope>
</reference>